<dbReference type="SUPFAM" id="SSF57903">
    <property type="entry name" value="FYVE/PHD zinc finger"/>
    <property type="match status" value="2"/>
</dbReference>
<dbReference type="CDD" id="cd15593">
    <property type="entry name" value="PHD3_KMT2B"/>
    <property type="match status" value="1"/>
</dbReference>
<feature type="region of interest" description="Disordered" evidence="9">
    <location>
        <begin position="670"/>
        <end position="1051"/>
    </location>
</feature>
<evidence type="ECO:0000256" key="8">
    <source>
        <dbReference type="PROSITE-ProRule" id="PRU00509"/>
    </source>
</evidence>
<dbReference type="GO" id="GO:0035097">
    <property type="term" value="C:histone methyltransferase complex"/>
    <property type="evidence" value="ECO:0007669"/>
    <property type="project" value="TreeGrafter"/>
</dbReference>
<feature type="compositionally biased region" description="Polar residues" evidence="9">
    <location>
        <begin position="860"/>
        <end position="882"/>
    </location>
</feature>
<dbReference type="FunFam" id="3.30.40.10:FF:000394">
    <property type="entry name" value="Histone-lysine N-methyltransferase"/>
    <property type="match status" value="1"/>
</dbReference>
<feature type="region of interest" description="Disordered" evidence="9">
    <location>
        <begin position="1874"/>
        <end position="1919"/>
    </location>
</feature>
<feature type="region of interest" description="Disordered" evidence="9">
    <location>
        <begin position="317"/>
        <end position="396"/>
    </location>
</feature>
<feature type="compositionally biased region" description="Basic and acidic residues" evidence="9">
    <location>
        <begin position="39"/>
        <end position="52"/>
    </location>
</feature>
<keyword evidence="3" id="KW-0862">Zinc</keyword>
<feature type="region of interest" description="Disordered" evidence="9">
    <location>
        <begin position="13"/>
        <end position="68"/>
    </location>
</feature>
<evidence type="ECO:0000259" key="10">
    <source>
        <dbReference type="PROSITE" id="PS50016"/>
    </source>
</evidence>
<evidence type="ECO:0000256" key="1">
    <source>
        <dbReference type="ARBA" id="ARBA00022723"/>
    </source>
</evidence>
<feature type="compositionally biased region" description="Low complexity" evidence="9">
    <location>
        <begin position="1081"/>
        <end position="1091"/>
    </location>
</feature>
<feature type="compositionally biased region" description="Basic residues" evidence="9">
    <location>
        <begin position="682"/>
        <end position="711"/>
    </location>
</feature>
<feature type="compositionally biased region" description="Basic and acidic residues" evidence="9">
    <location>
        <begin position="1211"/>
        <end position="1225"/>
    </location>
</feature>
<dbReference type="FunFam" id="3.30.40.10:FF:000071">
    <property type="entry name" value="Histone-lysine N-methyltransferase"/>
    <property type="match status" value="1"/>
</dbReference>
<feature type="region of interest" description="Disordered" evidence="9">
    <location>
        <begin position="477"/>
        <end position="498"/>
    </location>
</feature>
<feature type="compositionally biased region" description="Basic and acidic residues" evidence="9">
    <location>
        <begin position="2016"/>
        <end position="2026"/>
    </location>
</feature>
<evidence type="ECO:0000313" key="12">
    <source>
        <dbReference type="Ensembl" id="ENSOKIP00005002827.1"/>
    </source>
</evidence>
<feature type="region of interest" description="Disordered" evidence="9">
    <location>
        <begin position="1684"/>
        <end position="1729"/>
    </location>
</feature>
<feature type="region of interest" description="Disordered" evidence="9">
    <location>
        <begin position="1173"/>
        <end position="1226"/>
    </location>
</feature>
<dbReference type="SMART" id="SM00249">
    <property type="entry name" value="PHD"/>
    <property type="match status" value="3"/>
</dbReference>
<evidence type="ECO:0000256" key="6">
    <source>
        <dbReference type="ARBA" id="ARBA00023125"/>
    </source>
</evidence>
<feature type="compositionally biased region" description="Polar residues" evidence="9">
    <location>
        <begin position="826"/>
        <end position="838"/>
    </location>
</feature>
<evidence type="ECO:0000256" key="5">
    <source>
        <dbReference type="ARBA" id="ARBA00023117"/>
    </source>
</evidence>
<dbReference type="PANTHER" id="PTHR45838:SF3">
    <property type="entry name" value="HISTONE-LYSINE N-METHYLTRANSFERASE 2B"/>
    <property type="match status" value="1"/>
</dbReference>
<feature type="domain" description="CXXC-type" evidence="11">
    <location>
        <begin position="1817"/>
        <end position="1864"/>
    </location>
</feature>
<feature type="region of interest" description="Disordered" evidence="9">
    <location>
        <begin position="1071"/>
        <end position="1142"/>
    </location>
</feature>
<feature type="region of interest" description="Disordered" evidence="9">
    <location>
        <begin position="515"/>
        <end position="646"/>
    </location>
</feature>
<evidence type="ECO:0000313" key="13">
    <source>
        <dbReference type="Proteomes" id="UP000694557"/>
    </source>
</evidence>
<feature type="compositionally biased region" description="Basic and acidic residues" evidence="9">
    <location>
        <begin position="1378"/>
        <end position="1388"/>
    </location>
</feature>
<feature type="compositionally biased region" description="Low complexity" evidence="9">
    <location>
        <begin position="991"/>
        <end position="1001"/>
    </location>
</feature>
<proteinExistence type="predicted"/>
<dbReference type="GO" id="GO:0003677">
    <property type="term" value="F:DNA binding"/>
    <property type="evidence" value="ECO:0007669"/>
    <property type="project" value="UniProtKB-KW"/>
</dbReference>
<feature type="region of interest" description="Disordered" evidence="9">
    <location>
        <begin position="1769"/>
        <end position="1795"/>
    </location>
</feature>
<dbReference type="Ensembl" id="ENSOKIT00005002980.1">
    <property type="protein sequence ID" value="ENSOKIP00005002827.1"/>
    <property type="gene ID" value="ENSOKIG00005001332.1"/>
</dbReference>
<keyword evidence="6" id="KW-0238">DNA-binding</keyword>
<reference evidence="12" key="1">
    <citation type="submission" date="2025-08" db="UniProtKB">
        <authorList>
            <consortium name="Ensembl"/>
        </authorList>
    </citation>
    <scope>IDENTIFICATION</scope>
</reference>
<feature type="region of interest" description="Disordered" evidence="9">
    <location>
        <begin position="1415"/>
        <end position="1437"/>
    </location>
</feature>
<dbReference type="InterPro" id="IPR001965">
    <property type="entry name" value="Znf_PHD"/>
</dbReference>
<feature type="domain" description="PHD-type" evidence="10">
    <location>
        <begin position="2188"/>
        <end position="2241"/>
    </location>
</feature>
<feature type="region of interest" description="Disordered" evidence="9">
    <location>
        <begin position="92"/>
        <end position="218"/>
    </location>
</feature>
<keyword evidence="2 8" id="KW-0863">Zinc-finger</keyword>
<reference evidence="12" key="2">
    <citation type="submission" date="2025-09" db="UniProtKB">
        <authorList>
            <consortium name="Ensembl"/>
        </authorList>
    </citation>
    <scope>IDENTIFICATION</scope>
</reference>
<evidence type="ECO:0000259" key="11">
    <source>
        <dbReference type="PROSITE" id="PS51058"/>
    </source>
</evidence>
<feature type="compositionally biased region" description="Polar residues" evidence="9">
    <location>
        <begin position="773"/>
        <end position="793"/>
    </location>
</feature>
<organism evidence="12 13">
    <name type="scientific">Oncorhynchus kisutch</name>
    <name type="common">Coho salmon</name>
    <name type="synonym">Salmo kisutch</name>
    <dbReference type="NCBI Taxonomy" id="8019"/>
    <lineage>
        <taxon>Eukaryota</taxon>
        <taxon>Metazoa</taxon>
        <taxon>Chordata</taxon>
        <taxon>Craniata</taxon>
        <taxon>Vertebrata</taxon>
        <taxon>Euteleostomi</taxon>
        <taxon>Actinopterygii</taxon>
        <taxon>Neopterygii</taxon>
        <taxon>Teleostei</taxon>
        <taxon>Protacanthopterygii</taxon>
        <taxon>Salmoniformes</taxon>
        <taxon>Salmonidae</taxon>
        <taxon>Salmoninae</taxon>
        <taxon>Oncorhynchus</taxon>
    </lineage>
</organism>
<feature type="region of interest" description="Disordered" evidence="9">
    <location>
        <begin position="2041"/>
        <end position="2062"/>
    </location>
</feature>
<feature type="compositionally biased region" description="Basic and acidic residues" evidence="9">
    <location>
        <begin position="479"/>
        <end position="491"/>
    </location>
</feature>
<dbReference type="InterPro" id="IPR019787">
    <property type="entry name" value="Znf_PHD-finger"/>
</dbReference>
<feature type="compositionally biased region" description="Basic residues" evidence="9">
    <location>
        <begin position="1180"/>
        <end position="1210"/>
    </location>
</feature>
<dbReference type="PROSITE" id="PS51058">
    <property type="entry name" value="ZF_CXXC"/>
    <property type="match status" value="1"/>
</dbReference>
<feature type="compositionally biased region" description="Basic residues" evidence="9">
    <location>
        <begin position="417"/>
        <end position="427"/>
    </location>
</feature>
<name>A0A8C7C807_ONCKI</name>
<dbReference type="Gene3D" id="3.30.40.10">
    <property type="entry name" value="Zinc/RING finger domain, C3HC4 (zinc finger)"/>
    <property type="match status" value="2"/>
</dbReference>
<feature type="compositionally biased region" description="Basic residues" evidence="9">
    <location>
        <begin position="1110"/>
        <end position="1126"/>
    </location>
</feature>
<keyword evidence="4" id="KW-0805">Transcription regulation</keyword>
<feature type="compositionally biased region" description="Basic residues" evidence="9">
    <location>
        <begin position="747"/>
        <end position="763"/>
    </location>
</feature>
<dbReference type="PROSITE" id="PS50016">
    <property type="entry name" value="ZF_PHD_2"/>
    <property type="match status" value="3"/>
</dbReference>
<dbReference type="Proteomes" id="UP000694557">
    <property type="component" value="Unassembled WGS sequence"/>
</dbReference>
<dbReference type="InterPro" id="IPR013083">
    <property type="entry name" value="Znf_RING/FYVE/PHD"/>
</dbReference>
<dbReference type="GeneTree" id="ENSGT00940000163756"/>
<keyword evidence="7" id="KW-0804">Transcription</keyword>
<feature type="compositionally biased region" description="Polar residues" evidence="9">
    <location>
        <begin position="515"/>
        <end position="525"/>
    </location>
</feature>
<feature type="compositionally biased region" description="Low complexity" evidence="9">
    <location>
        <begin position="92"/>
        <end position="101"/>
    </location>
</feature>
<feature type="region of interest" description="Disordered" evidence="9">
    <location>
        <begin position="1354"/>
        <end position="1392"/>
    </location>
</feature>
<feature type="compositionally biased region" description="Polar residues" evidence="9">
    <location>
        <begin position="1996"/>
        <end position="2006"/>
    </location>
</feature>
<dbReference type="GO" id="GO:0008270">
    <property type="term" value="F:zinc ion binding"/>
    <property type="evidence" value="ECO:0007669"/>
    <property type="project" value="UniProtKB-KW"/>
</dbReference>
<evidence type="ECO:0000256" key="2">
    <source>
        <dbReference type="ARBA" id="ARBA00022771"/>
    </source>
</evidence>
<feature type="domain" description="PHD-type" evidence="10">
    <location>
        <begin position="2142"/>
        <end position="2191"/>
    </location>
</feature>
<feature type="region of interest" description="Disordered" evidence="9">
    <location>
        <begin position="1971"/>
        <end position="2028"/>
    </location>
</feature>
<feature type="compositionally biased region" description="Low complexity" evidence="9">
    <location>
        <begin position="1036"/>
        <end position="1046"/>
    </location>
</feature>
<keyword evidence="5" id="KW-0103">Bromodomain</keyword>
<dbReference type="PANTHER" id="PTHR45838">
    <property type="entry name" value="HISTONE-LYSINE-N-METHYLTRANSFERASE 2 KMT2 FAMILY MEMBER"/>
    <property type="match status" value="1"/>
</dbReference>
<sequence length="2414" mass="267961">MMAAAGCGSATAAAIGGQVGTAAPRGRFPGRPWSSRSRLRSEKRWQLDRSGAEADDVTNAGGPRPTSLVISLNEDQSHLRLLGIESNHKSLAEAGYSSSGSEEVRAQIAAGEDDFTGFESDRKGYKGPVRSRHNPSKSDPVQTKLKRIREKPSLVVTPKETEGSPTPEEDAPSSQEVHCAIPPDAVPSNDGRKGSKNKHSNPAKEKRPAKNGAALTPRITIKLVAKKTVRKEKGGHLKSVEKLKVKGLHFQSKANDVKGDQISSAHVKLKTETQADEAQHLNGTEDEGGVGAIPARRRGRSASKITELCVQSGAKVGEVDDQKSEGGIKSTGKHDIALESGNAAPKTDIKKFKRKERTTEVSTEVNKLVIRRRSRTTNPPSETHEGLVTESKNQSNDKVCLAESLLEVSRIEEAKPPPRKSKRKQSKAHQEEKMVTEIHVPLATEPEKPILESNDGLAFKNDDDIIGIPSFKLIKIRNPKLEGSSRSDSKGSSRKKKRSKFVWTLTLVKGKIKETQVQGSGNTVKGTEKQRSTTELDKDSLFEPSVIKSVENPEEKEATSFTTSRDAEHTHNEKSSKKKTKETPSLEEKSPLHVEVGQVTQPHPEEATQTDCGDTVAKVVPPLQIKKVSSPGKPKRSKPSFLIHQTCPAPEENKILVNTKDSSEILEENVFLSDTNAVPTPKARRRRLAKMSTPRKKRGSHKPWTTHKHKLQSSPNVEHPSDVPASEAEPQINEVLKTEVSTLSVSKPRRRRRSSVPVRKRPGKTQMLPEPTESPNTELAPSELQTEVSTLSVVSKPRRKNDPLSIRNKSKTPTSSETPITEMAPSEQQTEEVSTLSVVSKPRRINSSLSIRKKSRKTPSESPNTELAPSEPQTEEVSTLSVVSKPRRTSSLSIRKKPKKTPTSSETPITEMAPFEPQTGEISTLSVVSKPRRASSLSIRKKSKKTPTSSETPITEMAPFEPQTGEISTLSVVSKPRRASSLSIRKKSKKTPTSSETPITEMAPFEPQTGEISTLSVVSKPRRASSLSIRKKSKKTPTSSETPITEMAPFEPQTGEISTLSVVSIPRRASSLSIRKKSKKTPTSSETPITEMAPFEPQTGEISTLSVVSKSRRRRNLSLSIRKKSKTPTSSATPNIEVGRSEPLTLADTQPAVKVEQETQPIESGKVLLLEPPVIEKTEPRRHRSLFKHGKKKRRALIGQRQKQRQRPRGRKSDESKSPESKVPETVEEVNLKEVFSPEAASIPARSKFIGILKTKYRRKKVPNSSLQFLGTKRPRARPKTLSKQVEMDLAQQILEEQDIQDTVDDEPQPDAFDDQHGKSKYLKNIKHFIMPVVSVRSSRVIKTPQRFMDDAGMSVLPRRNSPKKGQLFGLHPRTGRKREDGTGRELTPDLPVDEEEFLNEAQLDVDMFSTQELEQETTDVSDSLSSRKQSEKRKSLLRNPSFKWHVPGESGEEVYTLDKTLQSKYETLLLSKEFQIASDQSTNPQEVQKKRPCKFNKQTSHLNMYKRLKKLQPGLPKKRRKNVMTDGVCNTLQSSVHMLAEGLDDEVKSISLKKRPTITAPSKPKSKQGKSKLKIEDLDSPGVVRKVSVCVRTMNSKFLTFQYGEREELTEEDKTNAENVIAEAGKLEPQELHLNMITEADRAAAEEKGATQRVRFTGANKRMFNLLKKAKVQLNKIDQQKQLKSSGLLSVPAGSRDAAGKRQRRKSKEQLEPVASNMTDPPLSQEFRRAGGPRIKHVCRAAAVVLGQPRALVPEDMIPRLSALPLHERTGISPSGKNQGGQSLSGPDSPGLLDQKVTKVRKSGAGFAKQKSLGPFGLRSRRCGICKGCNHEEDCGECMNCLDKPKFGGPNTKRQCCIYKRCDQIEDRKARRLSGKFPAGPGKRRRHSLSVGQSSNEEVDGMEVGDSQSPSVRKQPRRCVKPRSYFDLLDYDSDLEITVGSNSASPGRRRGPGPRIQDFVSLDGFLGDLSDDGLRHRRLHHRVPPGRRKTDKSHPSQAQQKQTGLWSGGVYSWLDDDHQGERESEGLSAEQLLLQMTQPPPHLQSDLELSSPYPEDQGSPHPWRLLSHTGATPGWPRARNPMEQMPPSVLAALANGFDQREREPSEPTHKIGVDFKEDCDLQNVWMMGGLSILTSVPIMPPCVCLLCASKGQQEQMLYCQVCCDPFHRFCLEATERPSEENWCCRRCKCCHICGRKNKHSKPLLECDRCQNCYHPSCLGPNYPKPNRRRKAWVCMTCIRCKSCGVTPGKSWDTEWNHDKGLCPDCTKLHDQGNYCPICFKCYEDSDYDSQMMQCATCNHWVHAKCEDLTGDLYEILSSLPESVAYSCRPCSQSQPSPWRELLHMELRAGVEKVLACLLTSTLTQHLITCSQCVTQVDPDSGAEGQPACDLRAVGKKFDKGLYTTLVSVCLYSI</sequence>
<feature type="compositionally biased region" description="Basic and acidic residues" evidence="9">
    <location>
        <begin position="317"/>
        <end position="337"/>
    </location>
</feature>
<feature type="compositionally biased region" description="Polar residues" evidence="9">
    <location>
        <begin position="1773"/>
        <end position="1787"/>
    </location>
</feature>
<feature type="domain" description="PHD-type" evidence="10">
    <location>
        <begin position="2273"/>
        <end position="2334"/>
    </location>
</feature>
<dbReference type="InterPro" id="IPR011011">
    <property type="entry name" value="Znf_FYVE_PHD"/>
</dbReference>
<keyword evidence="1" id="KW-0479">Metal-binding</keyword>
<dbReference type="InterPro" id="IPR002857">
    <property type="entry name" value="Znf_CXXC"/>
</dbReference>
<dbReference type="Pfam" id="PF00628">
    <property type="entry name" value="PHD"/>
    <property type="match status" value="2"/>
</dbReference>
<accession>A0A8C7C807</accession>
<feature type="compositionally biased region" description="Low complexity" evidence="9">
    <location>
        <begin position="946"/>
        <end position="956"/>
    </location>
</feature>
<dbReference type="GO" id="GO:0045893">
    <property type="term" value="P:positive regulation of DNA-templated transcription"/>
    <property type="evidence" value="ECO:0007669"/>
    <property type="project" value="TreeGrafter"/>
</dbReference>
<protein>
    <submittedName>
        <fullName evidence="12">Lysine (K)-specific methyltransferase 2Bb</fullName>
    </submittedName>
</protein>
<feature type="region of interest" description="Disordered" evidence="9">
    <location>
        <begin position="271"/>
        <end position="304"/>
    </location>
</feature>
<feature type="compositionally biased region" description="Basic and acidic residues" evidence="9">
    <location>
        <begin position="526"/>
        <end position="541"/>
    </location>
</feature>
<feature type="compositionally biased region" description="Basic and acidic residues" evidence="9">
    <location>
        <begin position="565"/>
        <end position="592"/>
    </location>
</feature>
<evidence type="ECO:0000256" key="9">
    <source>
        <dbReference type="SAM" id="MobiDB-lite"/>
    </source>
</evidence>
<feature type="region of interest" description="Disordered" evidence="9">
    <location>
        <begin position="408"/>
        <end position="459"/>
    </location>
</feature>
<dbReference type="Pfam" id="PF02008">
    <property type="entry name" value="zf-CXXC"/>
    <property type="match status" value="1"/>
</dbReference>
<dbReference type="InterPro" id="IPR036427">
    <property type="entry name" value="Bromodomain-like_sf"/>
</dbReference>
<dbReference type="Gene3D" id="1.20.920.10">
    <property type="entry name" value="Bromodomain-like"/>
    <property type="match status" value="1"/>
</dbReference>
<feature type="compositionally biased region" description="Low complexity" evidence="9">
    <location>
        <begin position="901"/>
        <end position="911"/>
    </location>
</feature>
<dbReference type="GO" id="GO:0042800">
    <property type="term" value="F:histone H3K4 methyltransferase activity"/>
    <property type="evidence" value="ECO:0007669"/>
    <property type="project" value="TreeGrafter"/>
</dbReference>
<evidence type="ECO:0000256" key="7">
    <source>
        <dbReference type="ARBA" id="ARBA00023163"/>
    </source>
</evidence>
<keyword evidence="13" id="KW-1185">Reference proteome</keyword>
<evidence type="ECO:0000256" key="4">
    <source>
        <dbReference type="ARBA" id="ARBA00023015"/>
    </source>
</evidence>
<evidence type="ECO:0000256" key="3">
    <source>
        <dbReference type="ARBA" id="ARBA00022833"/>
    </source>
</evidence>
<feature type="compositionally biased region" description="Basic residues" evidence="9">
    <location>
        <begin position="1976"/>
        <end position="1992"/>
    </location>
</feature>
<gene>
    <name evidence="12" type="primary">LOC109900891</name>
</gene>